<evidence type="ECO:0000259" key="2">
    <source>
        <dbReference type="Pfam" id="PF13490"/>
    </source>
</evidence>
<dbReference type="STRING" id="398199.SAMN05421804_11227"/>
<dbReference type="EMBL" id="FOVK01000012">
    <property type="protein sequence ID" value="SFO04961.1"/>
    <property type="molecule type" value="Genomic_DNA"/>
</dbReference>
<keyword evidence="3" id="KW-0862">Zinc</keyword>
<dbReference type="RefSeq" id="WP_074912717.1">
    <property type="nucleotide sequence ID" value="NZ_FOVK01000012.1"/>
</dbReference>
<dbReference type="Proteomes" id="UP000181899">
    <property type="component" value="Unassembled WGS sequence"/>
</dbReference>
<reference evidence="3 4" key="1">
    <citation type="submission" date="2016-10" db="EMBL/GenBank/DDBJ databases">
        <authorList>
            <person name="de Groot N.N."/>
        </authorList>
    </citation>
    <scope>NUCLEOTIDE SEQUENCE [LARGE SCALE GENOMIC DNA]</scope>
    <source>
        <strain evidence="3 4">ML2</strain>
    </source>
</reference>
<sequence length="413" mass="47201">MIPCHVIEDLLILYVSDECSEETKKMVEEHLATCEKCKSILDTLQAPIISETKISPEIQKQNMTFQKSFRKIRHRWAASLLIVALIVPLMGAGFLTRNEVRGQGIAFTSVDEILASRAFLSALQKKDYEKAFRYLDIEGLYKEMTDADARFSFDWEEEYKKVDLGGETYYIRKEIHQSEYQMYLQSKDINAFWSSLMVMNSHEITYAPIPKEYYEKNKGTVQSLINGALQVVSEGEDYLNIGYDYILEKDAEGVEYYLPAAYGSPVTFTENLMGRLAALIPASTFEEMQDSIGIEEEKILERTEYYQNMGFKTYQEKQKAVFLDNMMKLEKEGIKIESFTFANAHSNEKETGTWQVDMNIDLGQGSGSTSIRGITFLSENGTLSVSGGYYSEDSEEVLLRMVSLLTLQEELQP</sequence>
<keyword evidence="1" id="KW-0812">Transmembrane</keyword>
<organism evidence="3 4">
    <name type="scientific">Proteiniclasticum ruminis</name>
    <dbReference type="NCBI Taxonomy" id="398199"/>
    <lineage>
        <taxon>Bacteria</taxon>
        <taxon>Bacillati</taxon>
        <taxon>Bacillota</taxon>
        <taxon>Clostridia</taxon>
        <taxon>Eubacteriales</taxon>
        <taxon>Clostridiaceae</taxon>
        <taxon>Proteiniclasticum</taxon>
    </lineage>
</organism>
<feature type="transmembrane region" description="Helical" evidence="1">
    <location>
        <begin position="76"/>
        <end position="95"/>
    </location>
</feature>
<evidence type="ECO:0000256" key="1">
    <source>
        <dbReference type="SAM" id="Phobius"/>
    </source>
</evidence>
<gene>
    <name evidence="3" type="ORF">SAMN04488695_11234</name>
</gene>
<keyword evidence="3" id="KW-0479">Metal-binding</keyword>
<dbReference type="AlphaFoldDB" id="A0A1I5E1E4"/>
<name>A0A1I5E1E4_9CLOT</name>
<protein>
    <submittedName>
        <fullName evidence="3">Putative zinc-finger</fullName>
    </submittedName>
</protein>
<evidence type="ECO:0000313" key="4">
    <source>
        <dbReference type="Proteomes" id="UP000181899"/>
    </source>
</evidence>
<accession>A0A1I5E1E4</accession>
<dbReference type="Pfam" id="PF13490">
    <property type="entry name" value="zf-HC2"/>
    <property type="match status" value="1"/>
</dbReference>
<evidence type="ECO:0000313" key="3">
    <source>
        <dbReference type="EMBL" id="SFO04961.1"/>
    </source>
</evidence>
<keyword evidence="4" id="KW-1185">Reference proteome</keyword>
<keyword evidence="1" id="KW-0472">Membrane</keyword>
<proteinExistence type="predicted"/>
<feature type="domain" description="Putative zinc-finger" evidence="2">
    <location>
        <begin position="4"/>
        <end position="37"/>
    </location>
</feature>
<dbReference type="OrthoDB" id="6194834at2"/>
<dbReference type="InterPro" id="IPR027383">
    <property type="entry name" value="Znf_put"/>
</dbReference>
<dbReference type="GO" id="GO:0008270">
    <property type="term" value="F:zinc ion binding"/>
    <property type="evidence" value="ECO:0007669"/>
    <property type="project" value="UniProtKB-KW"/>
</dbReference>
<keyword evidence="3" id="KW-0863">Zinc-finger</keyword>
<keyword evidence="1" id="KW-1133">Transmembrane helix</keyword>